<name>A0A8W8M9F3_MAGGI</name>
<keyword evidence="3" id="KW-1185">Reference proteome</keyword>
<protein>
    <submittedName>
        <fullName evidence="2">Uncharacterized protein</fullName>
    </submittedName>
</protein>
<dbReference type="AlphaFoldDB" id="A0A8W8M9F3"/>
<evidence type="ECO:0000313" key="2">
    <source>
        <dbReference type="EnsemblMetazoa" id="G32394.1:cds"/>
    </source>
</evidence>
<feature type="region of interest" description="Disordered" evidence="1">
    <location>
        <begin position="1"/>
        <end position="45"/>
    </location>
</feature>
<evidence type="ECO:0000256" key="1">
    <source>
        <dbReference type="SAM" id="MobiDB-lite"/>
    </source>
</evidence>
<accession>A0A8W8M9F3</accession>
<organism evidence="2 3">
    <name type="scientific">Magallana gigas</name>
    <name type="common">Pacific oyster</name>
    <name type="synonym">Crassostrea gigas</name>
    <dbReference type="NCBI Taxonomy" id="29159"/>
    <lineage>
        <taxon>Eukaryota</taxon>
        <taxon>Metazoa</taxon>
        <taxon>Spiralia</taxon>
        <taxon>Lophotrochozoa</taxon>
        <taxon>Mollusca</taxon>
        <taxon>Bivalvia</taxon>
        <taxon>Autobranchia</taxon>
        <taxon>Pteriomorphia</taxon>
        <taxon>Ostreida</taxon>
        <taxon>Ostreoidea</taxon>
        <taxon>Ostreidae</taxon>
        <taxon>Magallana</taxon>
    </lineage>
</organism>
<reference evidence="2" key="1">
    <citation type="submission" date="2022-08" db="UniProtKB">
        <authorList>
            <consortium name="EnsemblMetazoa"/>
        </authorList>
    </citation>
    <scope>IDENTIFICATION</scope>
    <source>
        <strain evidence="2">05x7-T-G4-1.051#20</strain>
    </source>
</reference>
<sequence>MESRSGKEHEFTHTSEENQPSGTTYEEDQEKTPRLSFINSDNERSMPIAENVHSDVESNSITMVMKTTNEDSNRKERLFDPNNFNLAMEFTNAKIDVSTNMKYSYGPTKLHIQSYNLGLKEEDQVREYTRILYHTIICIDTSKSMRASKQTTNSCIHQLLREIPERSPEFEEIISVVCFGKYLRVYQHVFENPTGHIQFITDGKLRMML</sequence>
<dbReference type="Proteomes" id="UP000005408">
    <property type="component" value="Unassembled WGS sequence"/>
</dbReference>
<evidence type="ECO:0000313" key="3">
    <source>
        <dbReference type="Proteomes" id="UP000005408"/>
    </source>
</evidence>
<proteinExistence type="predicted"/>
<feature type="compositionally biased region" description="Basic and acidic residues" evidence="1">
    <location>
        <begin position="1"/>
        <end position="16"/>
    </location>
</feature>
<dbReference type="EnsemblMetazoa" id="G32394.1">
    <property type="protein sequence ID" value="G32394.1:cds"/>
    <property type="gene ID" value="G32394"/>
</dbReference>